<dbReference type="PANTHER" id="PTHR47184:SF2">
    <property type="entry name" value="SYMPLEKIN"/>
    <property type="match status" value="1"/>
</dbReference>
<dbReference type="Gene3D" id="1.25.10.10">
    <property type="entry name" value="Leucine-rich Repeat Variant"/>
    <property type="match status" value="1"/>
</dbReference>
<dbReference type="Proteomes" id="UP000823775">
    <property type="component" value="Unassembled WGS sequence"/>
</dbReference>
<feature type="non-terminal residue" evidence="1">
    <location>
        <position position="71"/>
    </location>
</feature>
<evidence type="ECO:0000313" key="2">
    <source>
        <dbReference type="Proteomes" id="UP000823775"/>
    </source>
</evidence>
<sequence>MVGMVSPISRERIASLLNAAKFASDVPSKLHSLRRLKDELSGADAPLLSEFFPTLLDLVSDRFSPVRKLTA</sequence>
<dbReference type="EMBL" id="JACEIK010005012">
    <property type="protein sequence ID" value="MCE0480502.1"/>
    <property type="molecule type" value="Genomic_DNA"/>
</dbReference>
<organism evidence="1 2">
    <name type="scientific">Datura stramonium</name>
    <name type="common">Jimsonweed</name>
    <name type="synonym">Common thornapple</name>
    <dbReference type="NCBI Taxonomy" id="4076"/>
    <lineage>
        <taxon>Eukaryota</taxon>
        <taxon>Viridiplantae</taxon>
        <taxon>Streptophyta</taxon>
        <taxon>Embryophyta</taxon>
        <taxon>Tracheophyta</taxon>
        <taxon>Spermatophyta</taxon>
        <taxon>Magnoliopsida</taxon>
        <taxon>eudicotyledons</taxon>
        <taxon>Gunneridae</taxon>
        <taxon>Pentapetalae</taxon>
        <taxon>asterids</taxon>
        <taxon>lamiids</taxon>
        <taxon>Solanales</taxon>
        <taxon>Solanaceae</taxon>
        <taxon>Solanoideae</taxon>
        <taxon>Datureae</taxon>
        <taxon>Datura</taxon>
    </lineage>
</organism>
<dbReference type="PANTHER" id="PTHR47184">
    <property type="entry name" value="PHOSPHATIDYLINOSITOL 3-AND 4-KINASE FAMILY PROTEIN-RELATED"/>
    <property type="match status" value="1"/>
</dbReference>
<comment type="caution">
    <text evidence="1">The sequence shown here is derived from an EMBL/GenBank/DDBJ whole genome shotgun (WGS) entry which is preliminary data.</text>
</comment>
<gene>
    <name evidence="1" type="ORF">HAX54_037431</name>
</gene>
<accession>A0ABS8VM53</accession>
<evidence type="ECO:0000313" key="1">
    <source>
        <dbReference type="EMBL" id="MCE0480502.1"/>
    </source>
</evidence>
<proteinExistence type="predicted"/>
<reference evidence="1 2" key="1">
    <citation type="journal article" date="2021" name="BMC Genomics">
        <title>Datura genome reveals duplications of psychoactive alkaloid biosynthetic genes and high mutation rate following tissue culture.</title>
        <authorList>
            <person name="Rajewski A."/>
            <person name="Carter-House D."/>
            <person name="Stajich J."/>
            <person name="Litt A."/>
        </authorList>
    </citation>
    <scope>NUCLEOTIDE SEQUENCE [LARGE SCALE GENOMIC DNA]</scope>
    <source>
        <strain evidence="1">AR-01</strain>
    </source>
</reference>
<dbReference type="InterPro" id="IPR011989">
    <property type="entry name" value="ARM-like"/>
</dbReference>
<protein>
    <submittedName>
        <fullName evidence="1">Uncharacterized protein</fullName>
    </submittedName>
</protein>
<name>A0ABS8VM53_DATST</name>
<keyword evidence="2" id="KW-1185">Reference proteome</keyword>